<dbReference type="PANTHER" id="PTHR34294">
    <property type="entry name" value="TRANSCRIPTIONAL REGULATOR-RELATED"/>
    <property type="match status" value="1"/>
</dbReference>
<dbReference type="InterPro" id="IPR037171">
    <property type="entry name" value="NagB/RpiA_transferase-like"/>
</dbReference>
<keyword evidence="4" id="KW-0804">Transcription</keyword>
<dbReference type="InterPro" id="IPR051054">
    <property type="entry name" value="SorC_transcr_regulators"/>
</dbReference>
<name>A0ABW2C5T4_9PSEU</name>
<dbReference type="Proteomes" id="UP001596337">
    <property type="component" value="Unassembled WGS sequence"/>
</dbReference>
<organism evidence="6 7">
    <name type="scientific">Haloechinothrix salitolerans</name>
    <dbReference type="NCBI Taxonomy" id="926830"/>
    <lineage>
        <taxon>Bacteria</taxon>
        <taxon>Bacillati</taxon>
        <taxon>Actinomycetota</taxon>
        <taxon>Actinomycetes</taxon>
        <taxon>Pseudonocardiales</taxon>
        <taxon>Pseudonocardiaceae</taxon>
        <taxon>Haloechinothrix</taxon>
    </lineage>
</organism>
<comment type="similarity">
    <text evidence="1">Belongs to the SorC transcriptional regulatory family.</text>
</comment>
<feature type="domain" description="Sugar-binding" evidence="5">
    <location>
        <begin position="81"/>
        <end position="326"/>
    </location>
</feature>
<evidence type="ECO:0000256" key="4">
    <source>
        <dbReference type="ARBA" id="ARBA00023163"/>
    </source>
</evidence>
<evidence type="ECO:0000256" key="1">
    <source>
        <dbReference type="ARBA" id="ARBA00010466"/>
    </source>
</evidence>
<accession>A0ABW2C5T4</accession>
<gene>
    <name evidence="6" type="ORF">ACFQGD_23925</name>
</gene>
<dbReference type="Gene3D" id="3.40.50.1360">
    <property type="match status" value="1"/>
</dbReference>
<evidence type="ECO:0000256" key="3">
    <source>
        <dbReference type="ARBA" id="ARBA00023125"/>
    </source>
</evidence>
<dbReference type="SUPFAM" id="SSF100950">
    <property type="entry name" value="NagB/RpiA/CoA transferase-like"/>
    <property type="match status" value="1"/>
</dbReference>
<dbReference type="RefSeq" id="WP_390221100.1">
    <property type="nucleotide sequence ID" value="NZ_JBHSXX010000001.1"/>
</dbReference>
<dbReference type="InterPro" id="IPR036388">
    <property type="entry name" value="WH-like_DNA-bd_sf"/>
</dbReference>
<dbReference type="Pfam" id="PF04198">
    <property type="entry name" value="Sugar-bind"/>
    <property type="match status" value="1"/>
</dbReference>
<evidence type="ECO:0000259" key="5">
    <source>
        <dbReference type="Pfam" id="PF04198"/>
    </source>
</evidence>
<comment type="caution">
    <text evidence="6">The sequence shown here is derived from an EMBL/GenBank/DDBJ whole genome shotgun (WGS) entry which is preliminary data.</text>
</comment>
<keyword evidence="2" id="KW-0805">Transcription regulation</keyword>
<reference evidence="7" key="1">
    <citation type="journal article" date="2019" name="Int. J. Syst. Evol. Microbiol.">
        <title>The Global Catalogue of Microorganisms (GCM) 10K type strain sequencing project: providing services to taxonomists for standard genome sequencing and annotation.</title>
        <authorList>
            <consortium name="The Broad Institute Genomics Platform"/>
            <consortium name="The Broad Institute Genome Sequencing Center for Infectious Disease"/>
            <person name="Wu L."/>
            <person name="Ma J."/>
        </authorList>
    </citation>
    <scope>NUCLEOTIDE SEQUENCE [LARGE SCALE GENOMIC DNA]</scope>
    <source>
        <strain evidence="7">KCTC 32255</strain>
    </source>
</reference>
<dbReference type="EMBL" id="JBHSXX010000001">
    <property type="protein sequence ID" value="MFC6870189.1"/>
    <property type="molecule type" value="Genomic_DNA"/>
</dbReference>
<evidence type="ECO:0000313" key="7">
    <source>
        <dbReference type="Proteomes" id="UP001596337"/>
    </source>
</evidence>
<evidence type="ECO:0000256" key="2">
    <source>
        <dbReference type="ARBA" id="ARBA00023015"/>
    </source>
</evidence>
<keyword evidence="3" id="KW-0238">DNA-binding</keyword>
<keyword evidence="7" id="KW-1185">Reference proteome</keyword>
<proteinExistence type="inferred from homology"/>
<sequence length="327" mass="35226">MRSYERKDGDQVSTPRRDSALRPAELIRAAGVARRYYLDGASKVDIAEEFGISRFKVARVLEDARDAGLVRIDIAVPAQIDAELSDALRTRYGLTDAIVVASPEGHAESVRQSVGRIAADYLTEIITEGDVIGLACSRTLQETVFALTTLPRITVVQLTGVHPGGVKENSVELVRRVASIARGPAFPIYAPLVLPDVTSARGLLTQPQVADAMRRYRDLTKAIVAIGSWDPPESLVRDSLTKAEATALRARGVRAETCARLLDDDGMPVTDLDDRVIAISAEQLRKVPEVIAVACGTRKAQAIHAVLTAGIVTALVTDTDVARELLT</sequence>
<evidence type="ECO:0000313" key="6">
    <source>
        <dbReference type="EMBL" id="MFC6870189.1"/>
    </source>
</evidence>
<protein>
    <submittedName>
        <fullName evidence="6">Sugar-binding transcriptional regulator</fullName>
    </submittedName>
</protein>
<dbReference type="PANTHER" id="PTHR34294:SF1">
    <property type="entry name" value="TRANSCRIPTIONAL REGULATOR LSRR"/>
    <property type="match status" value="1"/>
</dbReference>
<dbReference type="InterPro" id="IPR007324">
    <property type="entry name" value="Sugar-bd_dom_put"/>
</dbReference>
<dbReference type="Gene3D" id="1.10.10.10">
    <property type="entry name" value="Winged helix-like DNA-binding domain superfamily/Winged helix DNA-binding domain"/>
    <property type="match status" value="1"/>
</dbReference>